<reference evidence="12 13" key="1">
    <citation type="submission" date="2021-05" db="EMBL/GenBank/DDBJ databases">
        <authorList>
            <person name="Zahm M."/>
            <person name="Klopp C."/>
            <person name="Cabau C."/>
            <person name="Kuhl H."/>
            <person name="Suciu R."/>
            <person name="Ciorpac M."/>
            <person name="Holostenco D."/>
            <person name="Gessner J."/>
            <person name="Wuertz S."/>
            <person name="Hohne C."/>
            <person name="Stock M."/>
            <person name="Gislard M."/>
            <person name="Lluch J."/>
            <person name="Milhes M."/>
            <person name="Lampietro C."/>
            <person name="Lopez Roques C."/>
            <person name="Donnadieu C."/>
            <person name="Du K."/>
            <person name="Schartl M."/>
            <person name="Guiguen Y."/>
        </authorList>
    </citation>
    <scope>NUCLEOTIDE SEQUENCE [LARGE SCALE GENOMIC DNA]</scope>
    <source>
        <strain evidence="12">Hh-F2</strain>
        <tissue evidence="12">Blood</tissue>
    </source>
</reference>
<feature type="compositionally biased region" description="Low complexity" evidence="7">
    <location>
        <begin position="384"/>
        <end position="397"/>
    </location>
</feature>
<feature type="compositionally biased region" description="Basic residues" evidence="7">
    <location>
        <begin position="398"/>
        <end position="411"/>
    </location>
</feature>
<dbReference type="Proteomes" id="UP001369086">
    <property type="component" value="Unassembled WGS sequence"/>
</dbReference>
<evidence type="ECO:0000256" key="2">
    <source>
        <dbReference type="ARBA" id="ARBA00008771"/>
    </source>
</evidence>
<comment type="subcellular location">
    <subcellularLocation>
        <location evidence="1">Cytoplasm</location>
    </subcellularLocation>
</comment>
<organism evidence="12 13">
    <name type="scientific">Huso huso</name>
    <name type="common">Beluga</name>
    <name type="synonym">Acipenser huso</name>
    <dbReference type="NCBI Taxonomy" id="61971"/>
    <lineage>
        <taxon>Eukaryota</taxon>
        <taxon>Metazoa</taxon>
        <taxon>Chordata</taxon>
        <taxon>Craniata</taxon>
        <taxon>Vertebrata</taxon>
        <taxon>Euteleostomi</taxon>
        <taxon>Actinopterygii</taxon>
        <taxon>Chondrostei</taxon>
        <taxon>Acipenseriformes</taxon>
        <taxon>Acipenseridae</taxon>
        <taxon>Huso</taxon>
    </lineage>
</organism>
<dbReference type="EMBL" id="JAHFZB010000012">
    <property type="protein sequence ID" value="KAK6483268.1"/>
    <property type="molecule type" value="Genomic_DNA"/>
</dbReference>
<evidence type="ECO:0000256" key="6">
    <source>
        <dbReference type="ARBA" id="ARBA00022737"/>
    </source>
</evidence>
<sequence>MQEYCLDSGEYNYYINEKMSTPPSGRLSLVQGLASLLRNCGDTVLEGTSTLTLQAAGLQHLTHLFEQHLLSRKHQHGFLALPSHPADTASMLQVQFLFDMLQKTISLKLFNPSESKIQSPVKIFPFKSLKYLELKRIPPHCLEGLRAVYSQLEVFICSKSVHSLEELISSCGGDLSSALPWLELHTLNFSYNSITALDNSLSLLNVLKSLDLSHNKIQECADYLLPLCELKHLNLGYNFLTEVPTLSPSCRAKLVTLILRNNELESINGVEHLSSLKHLDLTYNLLLEHTQLAPLSQLHCLNQLNLEGNPLYFQSTHRATTVRHISPKAAFLKLKLDGSTLSFSELAVLPKPGQLIGRALRSSSQEVILSEKGIQEVSSGGGDMSDSMSQSESGAARLSRKKSKSKIKVRRASISEPSDTDHDHKSQYTSLDIVLRHQKEIEQMDSFRDQLGEDWLRYTHHLQEASEAQPKAGPSRSSLTVSDHSPNSKQKTAGSPRKRMRISPDQRLNGTQVTSEPGEAEPEVEESESTLEWEEHSQEGVESVLEGSEPTLEECVLQEFEREAMTEKRREEEEDEEDDLEGKENSMDLCHPLVVGVVPDGEFPESGGSRLFLRVKPRHAVEVDLQSARVLARLELDSLREVNTSQAAWREKGREENLPSLELHFSYISRDRQRRRYVMLDENPQQALQSLTEAFSKIAEENVQKLLELEPESVRLQCLKCKLEFSPGKPEEQRRLHSLNKAQGEELEEWAETAGTALVCPACTSDHVVQLASQSKRCTSSPVPTLSERTSSMLQIAFVDSNPPTEEQGAGVWAKSPMSSSPRENIPVSEDNGTDDDTLKMNEHSNVTETDSLLMARNLSFYIGEEETVTEVGRDSWRDEGHEALFNIGDSQLASFCTADPSTPVNKRGSFTSGTPGEILCKGDSLAGSYTNSMLVVPKPPSEYGEESSEAQYNLFTGDFQRVDHRLKLFFDVEVFEEDTEELQCFLKARNILHTGLSTVKFGDAEEVPSLLVVSDHWIHVLVICSEIQGQPSDWLRKRESHRIAELSYLEVGLGSQSIRAEFEDSGAAYTLLIRDREKCESFFNLLTGIVRGFAHNSDSKLKSISTTRVNPQHHLWPLLCENAESDISEDSHLHFFYLLAFLVQDGSLAPVTVLVTQATLYLLSEDHQWRKGMSSQTSNENTESISGTVHIHETQPISCVSSVHLFLSSPYRVDIKLYDEIAKDEKTWCLQTESQGLVKDLVEWVRTQWEAMFGVKLNTTLHETGS</sequence>
<dbReference type="InterPro" id="IPR057292">
    <property type="entry name" value="PH_S11IP"/>
</dbReference>
<dbReference type="PROSITE" id="PS51450">
    <property type="entry name" value="LRR"/>
    <property type="match status" value="3"/>
</dbReference>
<feature type="region of interest" description="Disordered" evidence="7">
    <location>
        <begin position="801"/>
        <end position="839"/>
    </location>
</feature>
<keyword evidence="5" id="KW-0433">Leucine-rich repeat</keyword>
<evidence type="ECO:0000256" key="3">
    <source>
        <dbReference type="ARBA" id="ARBA00020683"/>
    </source>
</evidence>
<feature type="compositionally biased region" description="Basic and acidic residues" evidence="7">
    <location>
        <begin position="562"/>
        <end position="571"/>
    </location>
</feature>
<feature type="region of interest" description="Disordered" evidence="7">
    <location>
        <begin position="562"/>
        <end position="584"/>
    </location>
</feature>
<feature type="compositionally biased region" description="Acidic residues" evidence="7">
    <location>
        <begin position="518"/>
        <end position="532"/>
    </location>
</feature>
<feature type="region of interest" description="Disordered" evidence="7">
    <location>
        <begin position="371"/>
        <end position="425"/>
    </location>
</feature>
<evidence type="ECO:0000259" key="9">
    <source>
        <dbReference type="Pfam" id="PF23142"/>
    </source>
</evidence>
<name>A0ABR0ZES1_HUSHU</name>
<evidence type="ECO:0000313" key="12">
    <source>
        <dbReference type="EMBL" id="KAK6483268.1"/>
    </source>
</evidence>
<feature type="domain" description="STK11-interacting protein C-terminal PH" evidence="11">
    <location>
        <begin position="1110"/>
        <end position="1263"/>
    </location>
</feature>
<dbReference type="Gene3D" id="3.80.10.10">
    <property type="entry name" value="Ribonuclease Inhibitor"/>
    <property type="match status" value="2"/>
</dbReference>
<evidence type="ECO:0000259" key="11">
    <source>
        <dbReference type="Pfam" id="PF25624"/>
    </source>
</evidence>
<evidence type="ECO:0000259" key="8">
    <source>
        <dbReference type="Pfam" id="PF15904"/>
    </source>
</evidence>
<feature type="domain" description="Serine/threonine-protein kinase 11-interacting protein PH" evidence="10">
    <location>
        <begin position="584"/>
        <end position="702"/>
    </location>
</feature>
<feature type="compositionally biased region" description="Polar residues" evidence="7">
    <location>
        <begin position="475"/>
        <end position="493"/>
    </location>
</feature>
<dbReference type="SUPFAM" id="SSF52058">
    <property type="entry name" value="L domain-like"/>
    <property type="match status" value="1"/>
</dbReference>
<evidence type="ECO:0000259" key="10">
    <source>
        <dbReference type="Pfam" id="PF25357"/>
    </source>
</evidence>
<dbReference type="Pfam" id="PF25624">
    <property type="entry name" value="PH_S11IP_C"/>
    <property type="match status" value="1"/>
</dbReference>
<feature type="compositionally biased region" description="Acidic residues" evidence="7">
    <location>
        <begin position="572"/>
        <end position="581"/>
    </location>
</feature>
<gene>
    <name evidence="12" type="ORF">HHUSO_G14717</name>
</gene>
<proteinExistence type="inferred from homology"/>
<evidence type="ECO:0000313" key="13">
    <source>
        <dbReference type="Proteomes" id="UP001369086"/>
    </source>
</evidence>
<feature type="domain" description="PLEKHM2 PH" evidence="9">
    <location>
        <begin position="959"/>
        <end position="1096"/>
    </location>
</feature>
<dbReference type="InterPro" id="IPR032675">
    <property type="entry name" value="LRR_dom_sf"/>
</dbReference>
<feature type="domain" description="LKB1 serine/threonine kinase interacting protein 1 N-terminal" evidence="8">
    <location>
        <begin position="27"/>
        <end position="112"/>
    </location>
</feature>
<comment type="caution">
    <text evidence="12">The sequence shown here is derived from an EMBL/GenBank/DDBJ whole genome shotgun (WGS) entry which is preliminary data.</text>
</comment>
<dbReference type="PANTHER" id="PTHR15454:SF69">
    <property type="entry name" value="SERINE_THREONINE-PROTEIN KINASE 11-INTERACTING PROTEIN"/>
    <property type="match status" value="1"/>
</dbReference>
<dbReference type="Pfam" id="PF23142">
    <property type="entry name" value="PH_PLEKHM2"/>
    <property type="match status" value="1"/>
</dbReference>
<protein>
    <recommendedName>
        <fullName evidence="3">Serine/threonine-protein kinase 11-interacting protein</fullName>
    </recommendedName>
</protein>
<evidence type="ECO:0000256" key="1">
    <source>
        <dbReference type="ARBA" id="ARBA00004496"/>
    </source>
</evidence>
<keyword evidence="4" id="KW-0963">Cytoplasm</keyword>
<dbReference type="InterPro" id="IPR001611">
    <property type="entry name" value="Leu-rich_rpt"/>
</dbReference>
<dbReference type="Pfam" id="PF15904">
    <property type="entry name" value="LIP1"/>
    <property type="match status" value="1"/>
</dbReference>
<comment type="similarity">
    <text evidence="2">Belongs to the STK11IP family.</text>
</comment>
<evidence type="ECO:0000256" key="4">
    <source>
        <dbReference type="ARBA" id="ARBA00022490"/>
    </source>
</evidence>
<evidence type="ECO:0000256" key="5">
    <source>
        <dbReference type="ARBA" id="ARBA00022614"/>
    </source>
</evidence>
<keyword evidence="13" id="KW-1185">Reference proteome</keyword>
<dbReference type="Pfam" id="PF25357">
    <property type="entry name" value="PH_S11IP"/>
    <property type="match status" value="1"/>
</dbReference>
<evidence type="ECO:0000256" key="7">
    <source>
        <dbReference type="SAM" id="MobiDB-lite"/>
    </source>
</evidence>
<dbReference type="InterPro" id="IPR031782">
    <property type="entry name" value="LIP1_N"/>
</dbReference>
<dbReference type="InterPro" id="IPR057288">
    <property type="entry name" value="PH_PLEKHM2"/>
</dbReference>
<accession>A0ABR0ZES1</accession>
<keyword evidence="6" id="KW-0677">Repeat</keyword>
<feature type="region of interest" description="Disordered" evidence="7">
    <location>
        <begin position="465"/>
        <end position="549"/>
    </location>
</feature>
<dbReference type="InterPro" id="IPR057676">
    <property type="entry name" value="PH_S11IP_C"/>
</dbReference>
<dbReference type="PANTHER" id="PTHR15454">
    <property type="entry name" value="NISCHARIN RELATED"/>
    <property type="match status" value="1"/>
</dbReference>